<evidence type="ECO:0000256" key="4">
    <source>
        <dbReference type="HAMAP-Rule" id="MF_01366"/>
    </source>
</evidence>
<dbReference type="InterPro" id="IPR005823">
    <property type="entry name" value="Ribosomal_uL13_bac-type"/>
</dbReference>
<dbReference type="PROSITE" id="PS00783">
    <property type="entry name" value="RIBOSOMAL_L13"/>
    <property type="match status" value="1"/>
</dbReference>
<dbReference type="NCBIfam" id="TIGR01066">
    <property type="entry name" value="rplM_bact"/>
    <property type="match status" value="1"/>
</dbReference>
<dbReference type="GO" id="GO:0003735">
    <property type="term" value="F:structural constituent of ribosome"/>
    <property type="evidence" value="ECO:0007669"/>
    <property type="project" value="InterPro"/>
</dbReference>
<dbReference type="PIRSF" id="PIRSF002181">
    <property type="entry name" value="Ribosomal_L13"/>
    <property type="match status" value="1"/>
</dbReference>
<evidence type="ECO:0000256" key="2">
    <source>
        <dbReference type="ARBA" id="ARBA00022980"/>
    </source>
</evidence>
<dbReference type="GO" id="GO:0006412">
    <property type="term" value="P:translation"/>
    <property type="evidence" value="ECO:0007669"/>
    <property type="project" value="UniProtKB-UniRule"/>
</dbReference>
<dbReference type="GO" id="GO:0022625">
    <property type="term" value="C:cytosolic large ribosomal subunit"/>
    <property type="evidence" value="ECO:0007669"/>
    <property type="project" value="TreeGrafter"/>
</dbReference>
<evidence type="ECO:0000313" key="7">
    <source>
        <dbReference type="EMBL" id="OGE64163.1"/>
    </source>
</evidence>
<keyword evidence="2 4" id="KW-0689">Ribosomal protein</keyword>
<evidence type="ECO:0000256" key="3">
    <source>
        <dbReference type="ARBA" id="ARBA00023274"/>
    </source>
</evidence>
<comment type="subunit">
    <text evidence="4">Part of the 50S ribosomal subunit.</text>
</comment>
<gene>
    <name evidence="4 6" type="primary">rplM</name>
    <name evidence="7" type="ORF">A3J13_00945</name>
</gene>
<dbReference type="Proteomes" id="UP000183317">
    <property type="component" value="Unassembled WGS sequence"/>
</dbReference>
<dbReference type="InterPro" id="IPR036899">
    <property type="entry name" value="Ribosomal_uL13_sf"/>
</dbReference>
<comment type="caution">
    <text evidence="7">The sequence shown here is derived from an EMBL/GenBank/DDBJ whole genome shotgun (WGS) entry which is preliminary data.</text>
</comment>
<reference evidence="7 8" key="1">
    <citation type="journal article" date="2016" name="Nat. Commun.">
        <title>Thousands of microbial genomes shed light on interconnected biogeochemical processes in an aquifer system.</title>
        <authorList>
            <person name="Anantharaman K."/>
            <person name="Brown C.T."/>
            <person name="Hug L.A."/>
            <person name="Sharon I."/>
            <person name="Castelle C.J."/>
            <person name="Probst A.J."/>
            <person name="Thomas B.C."/>
            <person name="Singh A."/>
            <person name="Wilkins M.J."/>
            <person name="Karaoz U."/>
            <person name="Brodie E.L."/>
            <person name="Williams K.H."/>
            <person name="Hubbard S.S."/>
            <person name="Banfield J.F."/>
        </authorList>
    </citation>
    <scope>NUCLEOTIDE SEQUENCE [LARGE SCALE GENOMIC DNA]</scope>
</reference>
<evidence type="ECO:0000256" key="1">
    <source>
        <dbReference type="ARBA" id="ARBA00006227"/>
    </source>
</evidence>
<evidence type="ECO:0000256" key="6">
    <source>
        <dbReference type="RuleBase" id="RU003878"/>
    </source>
</evidence>
<dbReference type="CDD" id="cd00392">
    <property type="entry name" value="Ribosomal_L13"/>
    <property type="match status" value="1"/>
</dbReference>
<accession>A0A1F5MFM9</accession>
<dbReference type="PANTHER" id="PTHR11545:SF2">
    <property type="entry name" value="LARGE RIBOSOMAL SUBUNIT PROTEIN UL13M"/>
    <property type="match status" value="1"/>
</dbReference>
<dbReference type="HAMAP" id="MF_01366">
    <property type="entry name" value="Ribosomal_uL13"/>
    <property type="match status" value="1"/>
</dbReference>
<dbReference type="PANTHER" id="PTHR11545">
    <property type="entry name" value="RIBOSOMAL PROTEIN L13"/>
    <property type="match status" value="1"/>
</dbReference>
<dbReference type="GO" id="GO:0003729">
    <property type="term" value="F:mRNA binding"/>
    <property type="evidence" value="ECO:0007669"/>
    <property type="project" value="TreeGrafter"/>
</dbReference>
<comment type="function">
    <text evidence="4 6">This protein is one of the early assembly proteins of the 50S ribosomal subunit, although it is not seen to bind rRNA by itself. It is important during the early stages of 50S assembly.</text>
</comment>
<proteinExistence type="inferred from homology"/>
<keyword evidence="3 4" id="KW-0687">Ribonucleoprotein</keyword>
<dbReference type="EMBL" id="MFDU01000036">
    <property type="protein sequence ID" value="OGE64163.1"/>
    <property type="molecule type" value="Genomic_DNA"/>
</dbReference>
<evidence type="ECO:0000256" key="5">
    <source>
        <dbReference type="RuleBase" id="RU003877"/>
    </source>
</evidence>
<dbReference type="InterPro" id="IPR023563">
    <property type="entry name" value="Ribosomal_uL13_CS"/>
</dbReference>
<sequence length="130" mass="14309">MSTNVLSVKDIKRETHKIDAEGKILGRLAGEIATLLMGKHKPNFVPYLDNGDFVIVTNASKVKVTGQKAKDKLYTRHSGYPGGLTQETFEKMLIRKPTFIIEHAVKGMLPGSKLGKAMIKKLKVFKGEAA</sequence>
<name>A0A1F5MFM9_9BACT</name>
<evidence type="ECO:0000313" key="8">
    <source>
        <dbReference type="Proteomes" id="UP000183317"/>
    </source>
</evidence>
<dbReference type="Gene3D" id="3.90.1180.10">
    <property type="entry name" value="Ribosomal protein L13"/>
    <property type="match status" value="1"/>
</dbReference>
<organism evidence="7 8">
    <name type="scientific">Candidatus Daviesbacteria bacterium RIFCSPLOWO2_02_FULL_36_8</name>
    <dbReference type="NCBI Taxonomy" id="1797793"/>
    <lineage>
        <taxon>Bacteria</taxon>
        <taxon>Candidatus Daviesiibacteriota</taxon>
    </lineage>
</organism>
<protein>
    <recommendedName>
        <fullName evidence="4">Large ribosomal subunit protein uL13</fullName>
    </recommendedName>
</protein>
<dbReference type="Pfam" id="PF00572">
    <property type="entry name" value="Ribosomal_L13"/>
    <property type="match status" value="1"/>
</dbReference>
<dbReference type="AlphaFoldDB" id="A0A1F5MFM9"/>
<dbReference type="InterPro" id="IPR005822">
    <property type="entry name" value="Ribosomal_uL13"/>
</dbReference>
<dbReference type="GO" id="GO:0017148">
    <property type="term" value="P:negative regulation of translation"/>
    <property type="evidence" value="ECO:0007669"/>
    <property type="project" value="TreeGrafter"/>
</dbReference>
<dbReference type="SUPFAM" id="SSF52161">
    <property type="entry name" value="Ribosomal protein L13"/>
    <property type="match status" value="1"/>
</dbReference>
<comment type="similarity">
    <text evidence="1 4 5">Belongs to the universal ribosomal protein uL13 family.</text>
</comment>